<dbReference type="InterPro" id="IPR000743">
    <property type="entry name" value="Glyco_hydro_28"/>
</dbReference>
<sequence length="875" mass="99193">MKKTNIILALLLFPLAIIADGWDEGLYKQIESRIIAPTFNESTYNITKYGASTKATAAKNQKAILKAIDLCSKKGGGKVIVPEGTFMTGAITLKSNVNLVLEKGAVLKFAFQPELYPLVYTRYEGLDLYNYSPCIYANGAKNIAITGEGTIDGNGNNDTFWQWTGVPFFGYDKEKTKENCRYPAPGQTLGYRDQLQKMCEDNTPLEKRVFGMGKGLRMQLVNLVNSENILIENVTMLNSPFWVMHPLFSKNITVRGVKVQNEGPNGDGCDPESCEDVLIENCIFDTGDDCIAIKSGRNGDGRRDGRPSKNIIVRGCTMKDGHGGVVIGSEISGGCKNVFVENCRMDSPNLDRILRIKTNSCRGGVTENVYMRNVTVGVCKEAVMRINLHYQPKEAAERGHNPTVRNVWMENVTCQKSKYGILLNGLEDESNIYNINVKNCTFNGVTEEPVRRTGKSHDINFENLKINGNIILAEAPYSTYSEWMAMSEIQRNPDPTLIDFAKKPKWGYVVGIELEALLDAWQANKNEKIINYLKEYPAKMIDAEGNITGYKYEDFNLDNTRPARFILRMNNLFPEKKNEIALRTVFRQLEKQPRTTDGVWWHKAIYANQVWLDGVYMGHPFYTMAAPVLKGEKKAAKYYDDAHEQIAKTFNRTFDEKTGLWKHAWDETRTMFWADKETGLSKHTWARAQGWYAMAILEVLDALPKDNKHRDDFIRMLNKVMKNTVKYQDDKTGVWYDVMDVNDERNYLEATASSMFAYVLLKGSRLGYFDNQLKEAGIKAYKGILKQFVRVNADKTISLTRCCEVSGLGPGINKYVLKAAPKVKENKRRDGSFEYYISEPIRDNDGKGVGPFIWASLEMERMGYDIKNLMTNINK</sequence>
<accession>A0ABX2AZV0</accession>
<name>A0ABX2AZV0_9BACT</name>
<dbReference type="InterPro" id="IPR008928">
    <property type="entry name" value="6-hairpin_glycosidase_sf"/>
</dbReference>
<dbReference type="GO" id="GO:0016787">
    <property type="term" value="F:hydrolase activity"/>
    <property type="evidence" value="ECO:0007669"/>
    <property type="project" value="UniProtKB-KW"/>
</dbReference>
<dbReference type="PROSITE" id="PS00502">
    <property type="entry name" value="POLYGALACTURONASE"/>
    <property type="match status" value="1"/>
</dbReference>
<keyword evidence="2 4" id="KW-0378">Hydrolase</keyword>
<proteinExistence type="inferred from homology"/>
<reference evidence="5 6" key="1">
    <citation type="submission" date="2020-05" db="EMBL/GenBank/DDBJ databases">
        <title>Distinct polysaccharide utilization as determinants for interspecies competition between intestinal Prevotella spp.</title>
        <authorList>
            <person name="Galvez E.J.C."/>
            <person name="Iljazovic A."/>
            <person name="Strowig T."/>
        </authorList>
    </citation>
    <scope>NUCLEOTIDE SEQUENCE [LARGE SCALE GENOMIC DNA]</scope>
    <source>
        <strain evidence="5 6">PCHR</strain>
    </source>
</reference>
<dbReference type="InterPro" id="IPR011050">
    <property type="entry name" value="Pectin_lyase_fold/virulence"/>
</dbReference>
<dbReference type="EMBL" id="JABKKJ010000002">
    <property type="protein sequence ID" value="NPE24317.1"/>
    <property type="molecule type" value="Genomic_DNA"/>
</dbReference>
<evidence type="ECO:0000256" key="3">
    <source>
        <dbReference type="ARBA" id="ARBA00023295"/>
    </source>
</evidence>
<evidence type="ECO:0000256" key="2">
    <source>
        <dbReference type="ARBA" id="ARBA00022801"/>
    </source>
</evidence>
<dbReference type="SUPFAM" id="SSF51126">
    <property type="entry name" value="Pectin lyase-like"/>
    <property type="match status" value="1"/>
</dbReference>
<dbReference type="PANTHER" id="PTHR33886:SF8">
    <property type="entry name" value="UNSATURATED RHAMNOGALACTURONAN HYDROLASE (EUROFUNG)"/>
    <property type="match status" value="1"/>
</dbReference>
<dbReference type="InterPro" id="IPR052043">
    <property type="entry name" value="PolySaccharide_Degr_Enz"/>
</dbReference>
<evidence type="ECO:0000256" key="1">
    <source>
        <dbReference type="ARBA" id="ARBA00008834"/>
    </source>
</evidence>
<dbReference type="InterPro" id="IPR012341">
    <property type="entry name" value="6hp_glycosidase-like_sf"/>
</dbReference>
<dbReference type="RefSeq" id="WP_172343817.1">
    <property type="nucleotide sequence ID" value="NZ_CASYYZ010000042.1"/>
</dbReference>
<evidence type="ECO:0000313" key="5">
    <source>
        <dbReference type="EMBL" id="NPE24317.1"/>
    </source>
</evidence>
<protein>
    <submittedName>
        <fullName evidence="5">Glycoside hydrolase</fullName>
    </submittedName>
</protein>
<gene>
    <name evidence="5" type="ORF">HPS54_02080</name>
</gene>
<dbReference type="InterPro" id="IPR012334">
    <property type="entry name" value="Pectin_lyas_fold"/>
</dbReference>
<dbReference type="SUPFAM" id="SSF48208">
    <property type="entry name" value="Six-hairpin glycosidases"/>
    <property type="match status" value="1"/>
</dbReference>
<dbReference type="Gene3D" id="2.160.20.10">
    <property type="entry name" value="Single-stranded right-handed beta-helix, Pectin lyase-like"/>
    <property type="match status" value="1"/>
</dbReference>
<evidence type="ECO:0000256" key="4">
    <source>
        <dbReference type="RuleBase" id="RU361169"/>
    </source>
</evidence>
<comment type="caution">
    <text evidence="5">The sequence shown here is derived from an EMBL/GenBank/DDBJ whole genome shotgun (WGS) entry which is preliminary data.</text>
</comment>
<evidence type="ECO:0000313" key="6">
    <source>
        <dbReference type="Proteomes" id="UP000820977"/>
    </source>
</evidence>
<keyword evidence="6" id="KW-1185">Reference proteome</keyword>
<dbReference type="Pfam" id="PF07470">
    <property type="entry name" value="Glyco_hydro_88"/>
    <property type="match status" value="1"/>
</dbReference>
<dbReference type="Gene3D" id="1.50.10.10">
    <property type="match status" value="1"/>
</dbReference>
<dbReference type="PANTHER" id="PTHR33886">
    <property type="entry name" value="UNSATURATED RHAMNOGALACTURONAN HYDROLASE (EUROFUNG)"/>
    <property type="match status" value="1"/>
</dbReference>
<dbReference type="InterPro" id="IPR010905">
    <property type="entry name" value="Glyco_hydro_88"/>
</dbReference>
<dbReference type="Proteomes" id="UP000820977">
    <property type="component" value="Unassembled WGS sequence"/>
</dbReference>
<comment type="similarity">
    <text evidence="1 4">Belongs to the glycosyl hydrolase 28 family.</text>
</comment>
<organism evidence="5 6">
    <name type="scientific">Xylanibacter caecicola</name>
    <dbReference type="NCBI Taxonomy" id="2736294"/>
    <lineage>
        <taxon>Bacteria</taxon>
        <taxon>Pseudomonadati</taxon>
        <taxon>Bacteroidota</taxon>
        <taxon>Bacteroidia</taxon>
        <taxon>Bacteroidales</taxon>
        <taxon>Prevotellaceae</taxon>
        <taxon>Xylanibacter</taxon>
    </lineage>
</organism>
<dbReference type="InterPro" id="IPR006626">
    <property type="entry name" value="PbH1"/>
</dbReference>
<dbReference type="Pfam" id="PF00295">
    <property type="entry name" value="Glyco_hydro_28"/>
    <property type="match status" value="1"/>
</dbReference>
<keyword evidence="3 4" id="KW-0326">Glycosidase</keyword>
<dbReference type="SMART" id="SM00710">
    <property type="entry name" value="PbH1"/>
    <property type="match status" value="5"/>
</dbReference>